<dbReference type="Proteomes" id="UP000075243">
    <property type="component" value="Chromosome 2"/>
</dbReference>
<protein>
    <submittedName>
        <fullName evidence="1">Uncharacterized protein</fullName>
    </submittedName>
</protein>
<dbReference type="AlphaFoldDB" id="A0A151U523"/>
<dbReference type="PANTHER" id="PTHR46238">
    <property type="entry name" value="REVERSE TRANSCRIPTASE DOMAIN-CONTAINING PROTEIN"/>
    <property type="match status" value="1"/>
</dbReference>
<reference evidence="1 2" key="1">
    <citation type="journal article" date="2012" name="Nat. Biotechnol.">
        <title>Draft genome sequence of pigeonpea (Cajanus cajan), an orphan legume crop of resource-poor farmers.</title>
        <authorList>
            <person name="Varshney R.K."/>
            <person name="Chen W."/>
            <person name="Li Y."/>
            <person name="Bharti A.K."/>
            <person name="Saxena R.K."/>
            <person name="Schlueter J.A."/>
            <person name="Donoghue M.T."/>
            <person name="Azam S."/>
            <person name="Fan G."/>
            <person name="Whaley A.M."/>
            <person name="Farmer A.D."/>
            <person name="Sheridan J."/>
            <person name="Iwata A."/>
            <person name="Tuteja R."/>
            <person name="Penmetsa R.V."/>
            <person name="Wu W."/>
            <person name="Upadhyaya H.D."/>
            <person name="Yang S.P."/>
            <person name="Shah T."/>
            <person name="Saxena K.B."/>
            <person name="Michael T."/>
            <person name="McCombie W.R."/>
            <person name="Yang B."/>
            <person name="Zhang G."/>
            <person name="Yang H."/>
            <person name="Wang J."/>
            <person name="Spillane C."/>
            <person name="Cook D.R."/>
            <person name="May G.D."/>
            <person name="Xu X."/>
            <person name="Jackson S.A."/>
        </authorList>
    </citation>
    <scope>NUCLEOTIDE SEQUENCE [LARGE SCALE GENOMIC DNA]</scope>
    <source>
        <strain evidence="2">cv. Asha</strain>
    </source>
</reference>
<proteinExistence type="predicted"/>
<evidence type="ECO:0000313" key="1">
    <source>
        <dbReference type="EMBL" id="KYP74419.1"/>
    </source>
</evidence>
<name>A0A151U523_CAJCA</name>
<feature type="non-terminal residue" evidence="1">
    <location>
        <position position="1"/>
    </location>
</feature>
<accession>A0A151U523</accession>
<dbReference type="PANTHER" id="PTHR46238:SF8">
    <property type="entry name" value="ENDONUCLEASE_EXONUCLEASE_PHOSPHATASE DOMAIN-CONTAINING PROTEIN"/>
    <property type="match status" value="1"/>
</dbReference>
<dbReference type="EMBL" id="CM003604">
    <property type="protein sequence ID" value="KYP74419.1"/>
    <property type="molecule type" value="Genomic_DNA"/>
</dbReference>
<evidence type="ECO:0000313" key="2">
    <source>
        <dbReference type="Proteomes" id="UP000075243"/>
    </source>
</evidence>
<gene>
    <name evidence="1" type="ORF">KK1_007096</name>
</gene>
<dbReference type="Gramene" id="C.cajan_06902.t">
    <property type="protein sequence ID" value="C.cajan_06902.t.cds1"/>
    <property type="gene ID" value="C.cajan_06902"/>
</dbReference>
<organism evidence="1 2">
    <name type="scientific">Cajanus cajan</name>
    <name type="common">Pigeon pea</name>
    <name type="synonym">Cajanus indicus</name>
    <dbReference type="NCBI Taxonomy" id="3821"/>
    <lineage>
        <taxon>Eukaryota</taxon>
        <taxon>Viridiplantae</taxon>
        <taxon>Streptophyta</taxon>
        <taxon>Embryophyta</taxon>
        <taxon>Tracheophyta</taxon>
        <taxon>Spermatophyta</taxon>
        <taxon>Magnoliopsida</taxon>
        <taxon>eudicotyledons</taxon>
        <taxon>Gunneridae</taxon>
        <taxon>Pentapetalae</taxon>
        <taxon>rosids</taxon>
        <taxon>fabids</taxon>
        <taxon>Fabales</taxon>
        <taxon>Fabaceae</taxon>
        <taxon>Papilionoideae</taxon>
        <taxon>50 kb inversion clade</taxon>
        <taxon>NPAAA clade</taxon>
        <taxon>indigoferoid/millettioid clade</taxon>
        <taxon>Phaseoleae</taxon>
        <taxon>Cajanus</taxon>
    </lineage>
</organism>
<keyword evidence="2" id="KW-1185">Reference proteome</keyword>
<sequence length="50" mass="5941">NEDVIHRIQSRWLKWRNALEVICTTKYMPSSKGSFYRHAIQLAILYGNEC</sequence>